<comment type="cofactor">
    <cofactor evidence="1">
        <name>Mg(2+)</name>
        <dbReference type="ChEBI" id="CHEBI:18420"/>
    </cofactor>
</comment>
<evidence type="ECO:0000259" key="3">
    <source>
        <dbReference type="PROSITE" id="PS51462"/>
    </source>
</evidence>
<dbReference type="PANTHER" id="PTHR11839:SF18">
    <property type="entry name" value="NUDIX HYDROLASE DOMAIN-CONTAINING PROTEIN"/>
    <property type="match status" value="1"/>
</dbReference>
<dbReference type="InterPro" id="IPR015797">
    <property type="entry name" value="NUDIX_hydrolase-like_dom_sf"/>
</dbReference>
<comment type="caution">
    <text evidence="4">The sequence shown here is derived from an EMBL/GenBank/DDBJ whole genome shotgun (WGS) entry which is preliminary data.</text>
</comment>
<keyword evidence="2 4" id="KW-0378">Hydrolase</keyword>
<evidence type="ECO:0000313" key="4">
    <source>
        <dbReference type="EMBL" id="MCT7980032.1"/>
    </source>
</evidence>
<keyword evidence="5" id="KW-1185">Reference proteome</keyword>
<reference evidence="4 5" key="1">
    <citation type="journal article" date="2022" name="Front. Microbiol.">
        <title>High genomic differentiation and limited gene flow indicate recent cryptic speciation within the genus Laspinema (cyanobacteria).</title>
        <authorList>
            <person name="Stanojkovic A."/>
            <person name="Skoupy S."/>
            <person name="Skaloud P."/>
            <person name="Dvorak P."/>
        </authorList>
    </citation>
    <scope>NUCLEOTIDE SEQUENCE [LARGE SCALE GENOMIC DNA]</scope>
    <source>
        <strain evidence="4 5">D3b</strain>
    </source>
</reference>
<sequence length="190" mass="21467">MKELQKWKQLRSRLVFDNQWCKVRQDEIELPTGEIIDDFFVNVRPDIALVVPVTPHQEIVFVRQYRHGVGEILLELPAGGFNPETERAEAAAAREMTEETGYYCQNLIKLATLYDNPVKDTNTIHIFLGKDAKESGQQILDITEQIEVVLVPLNAILDKITQGEICVSGSVAALFLALDYLKIQTSTPKL</sequence>
<dbReference type="RefSeq" id="WP_261236604.1">
    <property type="nucleotide sequence ID" value="NZ_JAMXFA010000031.1"/>
</dbReference>
<accession>A0ABT2NBF3</accession>
<feature type="domain" description="Nudix hydrolase" evidence="3">
    <location>
        <begin position="43"/>
        <end position="179"/>
    </location>
</feature>
<name>A0ABT2NBF3_9CYAN</name>
<evidence type="ECO:0000256" key="1">
    <source>
        <dbReference type="ARBA" id="ARBA00001946"/>
    </source>
</evidence>
<dbReference type="CDD" id="cd03424">
    <property type="entry name" value="NUDIX_ADPRase_Nudt5_UGPPase_Nudt14"/>
    <property type="match status" value="1"/>
</dbReference>
<evidence type="ECO:0000256" key="2">
    <source>
        <dbReference type="ARBA" id="ARBA00022801"/>
    </source>
</evidence>
<dbReference type="GO" id="GO:0016787">
    <property type="term" value="F:hydrolase activity"/>
    <property type="evidence" value="ECO:0007669"/>
    <property type="project" value="UniProtKB-KW"/>
</dbReference>
<dbReference type="PANTHER" id="PTHR11839">
    <property type="entry name" value="UDP/ADP-SUGAR PYROPHOSPHATASE"/>
    <property type="match status" value="1"/>
</dbReference>
<dbReference type="PROSITE" id="PS51462">
    <property type="entry name" value="NUDIX"/>
    <property type="match status" value="1"/>
</dbReference>
<dbReference type="InterPro" id="IPR000086">
    <property type="entry name" value="NUDIX_hydrolase_dom"/>
</dbReference>
<protein>
    <submittedName>
        <fullName evidence="4">NUDIX hydrolase</fullName>
    </submittedName>
</protein>
<dbReference type="Proteomes" id="UP001525961">
    <property type="component" value="Unassembled WGS sequence"/>
</dbReference>
<dbReference type="Gene3D" id="3.90.79.10">
    <property type="entry name" value="Nucleoside Triphosphate Pyrophosphohydrolase"/>
    <property type="match status" value="1"/>
</dbReference>
<dbReference type="EMBL" id="JAMXFA010000031">
    <property type="protein sequence ID" value="MCT7980032.1"/>
    <property type="molecule type" value="Genomic_DNA"/>
</dbReference>
<dbReference type="Pfam" id="PF00293">
    <property type="entry name" value="NUDIX"/>
    <property type="match status" value="1"/>
</dbReference>
<evidence type="ECO:0000313" key="5">
    <source>
        <dbReference type="Proteomes" id="UP001525961"/>
    </source>
</evidence>
<dbReference type="SUPFAM" id="SSF55811">
    <property type="entry name" value="Nudix"/>
    <property type="match status" value="1"/>
</dbReference>
<proteinExistence type="predicted"/>
<dbReference type="PROSITE" id="PS00893">
    <property type="entry name" value="NUDIX_BOX"/>
    <property type="match status" value="1"/>
</dbReference>
<dbReference type="InterPro" id="IPR020084">
    <property type="entry name" value="NUDIX_hydrolase_CS"/>
</dbReference>
<organism evidence="4 5">
    <name type="scientific">Laspinema olomoucense D3b</name>
    <dbReference type="NCBI Taxonomy" id="2953688"/>
    <lineage>
        <taxon>Bacteria</taxon>
        <taxon>Bacillati</taxon>
        <taxon>Cyanobacteriota</taxon>
        <taxon>Cyanophyceae</taxon>
        <taxon>Oscillatoriophycideae</taxon>
        <taxon>Oscillatoriales</taxon>
        <taxon>Laspinemataceae</taxon>
        <taxon>Laspinema</taxon>
        <taxon>Laspinema olomoucense</taxon>
    </lineage>
</organism>
<gene>
    <name evidence="4" type="ORF">NG792_20125</name>
</gene>